<protein>
    <recommendedName>
        <fullName evidence="5">P-loop containing nucleoside triphosphate hydrolase protein</fullName>
    </recommendedName>
</protein>
<evidence type="ECO:0000256" key="2">
    <source>
        <dbReference type="ARBA" id="ARBA00023134"/>
    </source>
</evidence>
<organism evidence="3 4">
    <name type="scientific">Amniculicola lignicola CBS 123094</name>
    <dbReference type="NCBI Taxonomy" id="1392246"/>
    <lineage>
        <taxon>Eukaryota</taxon>
        <taxon>Fungi</taxon>
        <taxon>Dikarya</taxon>
        <taxon>Ascomycota</taxon>
        <taxon>Pezizomycotina</taxon>
        <taxon>Dothideomycetes</taxon>
        <taxon>Pleosporomycetidae</taxon>
        <taxon>Pleosporales</taxon>
        <taxon>Amniculicolaceae</taxon>
        <taxon>Amniculicola</taxon>
    </lineage>
</organism>
<keyword evidence="1" id="KW-0547">Nucleotide-binding</keyword>
<evidence type="ECO:0008006" key="5">
    <source>
        <dbReference type="Google" id="ProtNLM"/>
    </source>
</evidence>
<dbReference type="SUPFAM" id="SSF52540">
    <property type="entry name" value="P-loop containing nucleoside triphosphate hydrolases"/>
    <property type="match status" value="1"/>
</dbReference>
<evidence type="ECO:0000313" key="4">
    <source>
        <dbReference type="Proteomes" id="UP000799779"/>
    </source>
</evidence>
<dbReference type="GO" id="GO:0007165">
    <property type="term" value="P:signal transduction"/>
    <property type="evidence" value="ECO:0007669"/>
    <property type="project" value="InterPro"/>
</dbReference>
<dbReference type="GO" id="GO:0016020">
    <property type="term" value="C:membrane"/>
    <property type="evidence" value="ECO:0007669"/>
    <property type="project" value="InterPro"/>
</dbReference>
<name>A0A6A5WIL6_9PLEO</name>
<dbReference type="EMBL" id="ML977582">
    <property type="protein sequence ID" value="KAF2001522.1"/>
    <property type="molecule type" value="Genomic_DNA"/>
</dbReference>
<dbReference type="GO" id="GO:0005525">
    <property type="term" value="F:GTP binding"/>
    <property type="evidence" value="ECO:0007669"/>
    <property type="project" value="UniProtKB-KW"/>
</dbReference>
<dbReference type="AlphaFoldDB" id="A0A6A5WIL6"/>
<proteinExistence type="predicted"/>
<dbReference type="Proteomes" id="UP000799779">
    <property type="component" value="Unassembled WGS sequence"/>
</dbReference>
<gene>
    <name evidence="3" type="ORF">P154DRAFT_619211</name>
</gene>
<sequence length="134" mass="15180">MASQNPTRVVKHIVVFGESGVGKTCFADMFTHGEHYVNYDPTLEDRMCRKLLDVNGVTYALDLMDLNASHYREGDPALSAFIFEHWLQEADGVVLLYDITSPSSFDLITDEGYINVFLNRKATRDDGKQWMGPK</sequence>
<dbReference type="Pfam" id="PF00071">
    <property type="entry name" value="Ras"/>
    <property type="match status" value="1"/>
</dbReference>
<dbReference type="GO" id="GO:0003924">
    <property type="term" value="F:GTPase activity"/>
    <property type="evidence" value="ECO:0007669"/>
    <property type="project" value="InterPro"/>
</dbReference>
<dbReference type="InterPro" id="IPR001806">
    <property type="entry name" value="Small_GTPase"/>
</dbReference>
<dbReference type="InterPro" id="IPR020849">
    <property type="entry name" value="Small_GTPase_Ras-type"/>
</dbReference>
<keyword evidence="2" id="KW-0342">GTP-binding</keyword>
<dbReference type="Gene3D" id="3.40.50.300">
    <property type="entry name" value="P-loop containing nucleotide triphosphate hydrolases"/>
    <property type="match status" value="1"/>
</dbReference>
<dbReference type="PANTHER" id="PTHR24070">
    <property type="entry name" value="RAS, DI-RAS, AND RHEB FAMILY MEMBERS OF SMALL GTPASE SUPERFAMILY"/>
    <property type="match status" value="1"/>
</dbReference>
<keyword evidence="4" id="KW-1185">Reference proteome</keyword>
<dbReference type="InterPro" id="IPR027417">
    <property type="entry name" value="P-loop_NTPase"/>
</dbReference>
<dbReference type="OrthoDB" id="10002389at2759"/>
<accession>A0A6A5WIL6</accession>
<reference evidence="3" key="1">
    <citation type="journal article" date="2020" name="Stud. Mycol.">
        <title>101 Dothideomycetes genomes: a test case for predicting lifestyles and emergence of pathogens.</title>
        <authorList>
            <person name="Haridas S."/>
            <person name="Albert R."/>
            <person name="Binder M."/>
            <person name="Bloem J."/>
            <person name="Labutti K."/>
            <person name="Salamov A."/>
            <person name="Andreopoulos B."/>
            <person name="Baker S."/>
            <person name="Barry K."/>
            <person name="Bills G."/>
            <person name="Bluhm B."/>
            <person name="Cannon C."/>
            <person name="Castanera R."/>
            <person name="Culley D."/>
            <person name="Daum C."/>
            <person name="Ezra D."/>
            <person name="Gonzalez J."/>
            <person name="Henrissat B."/>
            <person name="Kuo A."/>
            <person name="Liang C."/>
            <person name="Lipzen A."/>
            <person name="Lutzoni F."/>
            <person name="Magnuson J."/>
            <person name="Mondo S."/>
            <person name="Nolan M."/>
            <person name="Ohm R."/>
            <person name="Pangilinan J."/>
            <person name="Park H.-J."/>
            <person name="Ramirez L."/>
            <person name="Alfaro M."/>
            <person name="Sun H."/>
            <person name="Tritt A."/>
            <person name="Yoshinaga Y."/>
            <person name="Zwiers L.-H."/>
            <person name="Turgeon B."/>
            <person name="Goodwin S."/>
            <person name="Spatafora J."/>
            <person name="Crous P."/>
            <person name="Grigoriev I."/>
        </authorList>
    </citation>
    <scope>NUCLEOTIDE SEQUENCE</scope>
    <source>
        <strain evidence="3">CBS 123094</strain>
    </source>
</reference>
<evidence type="ECO:0000313" key="3">
    <source>
        <dbReference type="EMBL" id="KAF2001522.1"/>
    </source>
</evidence>
<evidence type="ECO:0000256" key="1">
    <source>
        <dbReference type="ARBA" id="ARBA00022741"/>
    </source>
</evidence>
<dbReference type="PROSITE" id="PS51419">
    <property type="entry name" value="RAB"/>
    <property type="match status" value="1"/>
</dbReference>